<dbReference type="Pfam" id="PF14138">
    <property type="entry name" value="COX16"/>
    <property type="match status" value="1"/>
</dbReference>
<comment type="similarity">
    <text evidence="2">Belongs to the COX16 family.</text>
</comment>
<name>A0ABQ7GBE1_DUNSA</name>
<organism evidence="10 11">
    <name type="scientific">Dunaliella salina</name>
    <name type="common">Green alga</name>
    <name type="synonym">Protococcus salinus</name>
    <dbReference type="NCBI Taxonomy" id="3046"/>
    <lineage>
        <taxon>Eukaryota</taxon>
        <taxon>Viridiplantae</taxon>
        <taxon>Chlorophyta</taxon>
        <taxon>core chlorophytes</taxon>
        <taxon>Chlorophyceae</taxon>
        <taxon>CS clade</taxon>
        <taxon>Chlamydomonadales</taxon>
        <taxon>Dunaliellaceae</taxon>
        <taxon>Dunaliella</taxon>
    </lineage>
</organism>
<dbReference type="EMBL" id="MU069911">
    <property type="protein sequence ID" value="KAF5831919.1"/>
    <property type="molecule type" value="Genomic_DNA"/>
</dbReference>
<keyword evidence="6" id="KW-0496">Mitochondrion</keyword>
<comment type="caution">
    <text evidence="10">The sequence shown here is derived from an EMBL/GenBank/DDBJ whole genome shotgun (WGS) entry which is preliminary data.</text>
</comment>
<feature type="transmembrane region" description="Helical" evidence="9">
    <location>
        <begin position="6"/>
        <end position="24"/>
    </location>
</feature>
<reference evidence="10" key="1">
    <citation type="submission" date="2017-08" db="EMBL/GenBank/DDBJ databases">
        <authorList>
            <person name="Polle J.E."/>
            <person name="Barry K."/>
            <person name="Cushman J."/>
            <person name="Schmutz J."/>
            <person name="Tran D."/>
            <person name="Hathwaick L.T."/>
            <person name="Yim W.C."/>
            <person name="Jenkins J."/>
            <person name="Mckie-Krisberg Z.M."/>
            <person name="Prochnik S."/>
            <person name="Lindquist E."/>
            <person name="Dockter R.B."/>
            <person name="Adam C."/>
            <person name="Molina H."/>
            <person name="Bunkerborg J."/>
            <person name="Jin E."/>
            <person name="Buchheim M."/>
            <person name="Magnuson J."/>
        </authorList>
    </citation>
    <scope>NUCLEOTIDE SEQUENCE</scope>
    <source>
        <strain evidence="10">CCAP 19/18</strain>
    </source>
</reference>
<keyword evidence="7 9" id="KW-0472">Membrane</keyword>
<proteinExistence type="inferred from homology"/>
<feature type="region of interest" description="Disordered" evidence="8">
    <location>
        <begin position="57"/>
        <end position="82"/>
    </location>
</feature>
<dbReference type="Proteomes" id="UP000815325">
    <property type="component" value="Unassembled WGS sequence"/>
</dbReference>
<keyword evidence="4" id="KW-0999">Mitochondrion inner membrane</keyword>
<evidence type="ECO:0000256" key="3">
    <source>
        <dbReference type="ARBA" id="ARBA00022692"/>
    </source>
</evidence>
<evidence type="ECO:0000313" key="11">
    <source>
        <dbReference type="Proteomes" id="UP000815325"/>
    </source>
</evidence>
<sequence>MGKSNFWSYAAPFFGFMIAGWYGLSQVVQSKRDVRIATKGLDTVEEMDPVERMRQRYGLNEGNGSGMTQGRGGRASVTAPQISSIEEELETTLKKVDIKDWDYKAVPREKVEDE</sequence>
<evidence type="ECO:0000256" key="1">
    <source>
        <dbReference type="ARBA" id="ARBA00004434"/>
    </source>
</evidence>
<evidence type="ECO:0000256" key="7">
    <source>
        <dbReference type="ARBA" id="ARBA00023136"/>
    </source>
</evidence>
<comment type="subcellular location">
    <subcellularLocation>
        <location evidence="1">Mitochondrion inner membrane</location>
        <topology evidence="1">Single-pass membrane protein</topology>
    </subcellularLocation>
</comment>
<evidence type="ECO:0000256" key="4">
    <source>
        <dbReference type="ARBA" id="ARBA00022792"/>
    </source>
</evidence>
<feature type="compositionally biased region" description="Gly residues" evidence="8">
    <location>
        <begin position="61"/>
        <end position="73"/>
    </location>
</feature>
<keyword evidence="3 9" id="KW-0812">Transmembrane</keyword>
<protein>
    <submittedName>
        <fullName evidence="10">Cytochrome c oxidase assembly factor</fullName>
    </submittedName>
</protein>
<evidence type="ECO:0000256" key="2">
    <source>
        <dbReference type="ARBA" id="ARBA00008370"/>
    </source>
</evidence>
<accession>A0ABQ7GBE1</accession>
<evidence type="ECO:0000256" key="5">
    <source>
        <dbReference type="ARBA" id="ARBA00022989"/>
    </source>
</evidence>
<dbReference type="InterPro" id="IPR020164">
    <property type="entry name" value="Cyt_c_Oxase_assmbl_COX16"/>
</dbReference>
<evidence type="ECO:0000256" key="6">
    <source>
        <dbReference type="ARBA" id="ARBA00023128"/>
    </source>
</evidence>
<gene>
    <name evidence="10" type="ORF">DUNSADRAFT_12377</name>
</gene>
<evidence type="ECO:0000256" key="9">
    <source>
        <dbReference type="SAM" id="Phobius"/>
    </source>
</evidence>
<evidence type="ECO:0000256" key="8">
    <source>
        <dbReference type="SAM" id="MobiDB-lite"/>
    </source>
</evidence>
<keyword evidence="5 9" id="KW-1133">Transmembrane helix</keyword>
<keyword evidence="11" id="KW-1185">Reference proteome</keyword>
<evidence type="ECO:0000313" key="10">
    <source>
        <dbReference type="EMBL" id="KAF5831919.1"/>
    </source>
</evidence>